<dbReference type="InterPro" id="IPR050317">
    <property type="entry name" value="Plant_Fungal_Acyltransferase"/>
</dbReference>
<dbReference type="Gene3D" id="3.30.559.10">
    <property type="entry name" value="Chloramphenicol acetyltransferase-like domain"/>
    <property type="match status" value="2"/>
</dbReference>
<proteinExistence type="inferred from homology"/>
<evidence type="ECO:0000256" key="1">
    <source>
        <dbReference type="ARBA" id="ARBA00009861"/>
    </source>
</evidence>
<comment type="similarity">
    <text evidence="1">Belongs to the plant acyltransferase family.</text>
</comment>
<dbReference type="AlphaFoldDB" id="A0A5N6R7R4"/>
<dbReference type="EMBL" id="CM017325">
    <property type="protein sequence ID" value="KAE8055817.1"/>
    <property type="molecule type" value="Genomic_DNA"/>
</dbReference>
<accession>A0A5N6R7R4</accession>
<keyword evidence="3" id="KW-1185">Reference proteome</keyword>
<dbReference type="PANTHER" id="PTHR31642:SF160">
    <property type="entry name" value="HXXXD-TYPE ACYL-TRANSFERASE FAMILY PROTEIN"/>
    <property type="match status" value="1"/>
</dbReference>
<protein>
    <submittedName>
        <fullName evidence="2">Uncharacterized protein</fullName>
    </submittedName>
</protein>
<dbReference type="InterPro" id="IPR023213">
    <property type="entry name" value="CAT-like_dom_sf"/>
</dbReference>
<gene>
    <name evidence="2" type="ORF">FH972_012636</name>
</gene>
<dbReference type="PANTHER" id="PTHR31642">
    <property type="entry name" value="TRICHOTHECENE 3-O-ACETYLTRANSFERASE"/>
    <property type="match status" value="1"/>
</dbReference>
<dbReference type="GO" id="GO:0016747">
    <property type="term" value="F:acyltransferase activity, transferring groups other than amino-acyl groups"/>
    <property type="evidence" value="ECO:0007669"/>
    <property type="project" value="TreeGrafter"/>
</dbReference>
<sequence length="452" mass="49688">MEVEAAGHNKFEVNFTGKSIIRATNPLPGPHVLALSNLDLLSGRFPVTYFYFYCTPLVSNFTSNIVDILKSSLAETLNHYYPFAGKIVQNPNTSEPEIVCDNSGALVVEAHANIPLKELNFYNLNQSLQGKLVSLIPNFPLQVQVTKYTCGGISLTFTFDHALGDASAFGKFLVSWSEIAQRKPISCIPDHRRNLCARFPTTYHPSLDQTFVKCTIDEIINMPTTRIRLKRLYHIDASSIDRLQTLACIDGNKRTKIEAFSAYVWKVMVNAIDQSHSTCKMGWLVDGRARICQGGDENSMSNYIGNVLSVAFAEASVIGLKTGSISDIANDVHDAISKVTNQDHFLDLIDWIECHRPGLMLSRIVLGRGGPALVLSSGRRFPVTEVDFGFGSPVLGTVCSTIERIGVGYLNQRPSGRGDGSWTVSAILWPELAAALESDSIFQPMSAAHLQL</sequence>
<reference evidence="2 3" key="1">
    <citation type="submission" date="2019-06" db="EMBL/GenBank/DDBJ databases">
        <title>A chromosomal-level reference genome of Carpinus fangiana (Coryloideae, Betulaceae).</title>
        <authorList>
            <person name="Yang X."/>
            <person name="Wang Z."/>
            <person name="Zhang L."/>
            <person name="Hao G."/>
            <person name="Liu J."/>
            <person name="Yang Y."/>
        </authorList>
    </citation>
    <scope>NUCLEOTIDE SEQUENCE [LARGE SCALE GENOMIC DNA]</scope>
    <source>
        <strain evidence="2">Cfa_2016G</strain>
        <tissue evidence="2">Leaf</tissue>
    </source>
</reference>
<evidence type="ECO:0000313" key="2">
    <source>
        <dbReference type="EMBL" id="KAE8055817.1"/>
    </source>
</evidence>
<dbReference type="Proteomes" id="UP000327013">
    <property type="component" value="Chromosome 5"/>
</dbReference>
<name>A0A5N6R7R4_9ROSI</name>
<evidence type="ECO:0000313" key="3">
    <source>
        <dbReference type="Proteomes" id="UP000327013"/>
    </source>
</evidence>
<dbReference type="OrthoDB" id="1862401at2759"/>
<dbReference type="Pfam" id="PF02458">
    <property type="entry name" value="Transferase"/>
    <property type="match status" value="1"/>
</dbReference>
<organism evidence="2 3">
    <name type="scientific">Carpinus fangiana</name>
    <dbReference type="NCBI Taxonomy" id="176857"/>
    <lineage>
        <taxon>Eukaryota</taxon>
        <taxon>Viridiplantae</taxon>
        <taxon>Streptophyta</taxon>
        <taxon>Embryophyta</taxon>
        <taxon>Tracheophyta</taxon>
        <taxon>Spermatophyta</taxon>
        <taxon>Magnoliopsida</taxon>
        <taxon>eudicotyledons</taxon>
        <taxon>Gunneridae</taxon>
        <taxon>Pentapetalae</taxon>
        <taxon>rosids</taxon>
        <taxon>fabids</taxon>
        <taxon>Fagales</taxon>
        <taxon>Betulaceae</taxon>
        <taxon>Carpinus</taxon>
    </lineage>
</organism>